<dbReference type="Proteomes" id="UP001287356">
    <property type="component" value="Unassembled WGS sequence"/>
</dbReference>
<accession>A0AAE0KA62</accession>
<evidence type="ECO:0000313" key="3">
    <source>
        <dbReference type="Proteomes" id="UP001287356"/>
    </source>
</evidence>
<comment type="caution">
    <text evidence="2">The sequence shown here is derived from an EMBL/GenBank/DDBJ whole genome shotgun (WGS) entry which is preliminary data.</text>
</comment>
<protein>
    <submittedName>
        <fullName evidence="2">Uncharacterized protein</fullName>
    </submittedName>
</protein>
<keyword evidence="3" id="KW-1185">Reference proteome</keyword>
<reference evidence="2" key="2">
    <citation type="submission" date="2023-06" db="EMBL/GenBank/DDBJ databases">
        <authorList>
            <consortium name="Lawrence Berkeley National Laboratory"/>
            <person name="Haridas S."/>
            <person name="Hensen N."/>
            <person name="Bonometti L."/>
            <person name="Westerberg I."/>
            <person name="Brannstrom I.O."/>
            <person name="Guillou S."/>
            <person name="Cros-Aarteil S."/>
            <person name="Calhoun S."/>
            <person name="Kuo A."/>
            <person name="Mondo S."/>
            <person name="Pangilinan J."/>
            <person name="Riley R."/>
            <person name="Labutti K."/>
            <person name="Andreopoulos B."/>
            <person name="Lipzen A."/>
            <person name="Chen C."/>
            <person name="Yanf M."/>
            <person name="Daum C."/>
            <person name="Ng V."/>
            <person name="Clum A."/>
            <person name="Steindorff A."/>
            <person name="Ohm R."/>
            <person name="Martin F."/>
            <person name="Silar P."/>
            <person name="Natvig D."/>
            <person name="Lalanne C."/>
            <person name="Gautier V."/>
            <person name="Ament-Velasquez S.L."/>
            <person name="Kruys A."/>
            <person name="Hutchinson M.I."/>
            <person name="Powell A.J."/>
            <person name="Barry K."/>
            <person name="Miller A.N."/>
            <person name="Grigoriev I.V."/>
            <person name="Debuchy R."/>
            <person name="Gladieux P."/>
            <person name="Thoren M.H."/>
            <person name="Johannesson H."/>
        </authorList>
    </citation>
    <scope>NUCLEOTIDE SEQUENCE</scope>
    <source>
        <strain evidence="2">CBS 958.72</strain>
    </source>
</reference>
<dbReference type="AlphaFoldDB" id="A0AAE0KA62"/>
<feature type="region of interest" description="Disordered" evidence="1">
    <location>
        <begin position="38"/>
        <end position="57"/>
    </location>
</feature>
<evidence type="ECO:0000256" key="1">
    <source>
        <dbReference type="SAM" id="MobiDB-lite"/>
    </source>
</evidence>
<evidence type="ECO:0000313" key="2">
    <source>
        <dbReference type="EMBL" id="KAK3372993.1"/>
    </source>
</evidence>
<organism evidence="2 3">
    <name type="scientific">Lasiosphaeria ovina</name>
    <dbReference type="NCBI Taxonomy" id="92902"/>
    <lineage>
        <taxon>Eukaryota</taxon>
        <taxon>Fungi</taxon>
        <taxon>Dikarya</taxon>
        <taxon>Ascomycota</taxon>
        <taxon>Pezizomycotina</taxon>
        <taxon>Sordariomycetes</taxon>
        <taxon>Sordariomycetidae</taxon>
        <taxon>Sordariales</taxon>
        <taxon>Lasiosphaeriaceae</taxon>
        <taxon>Lasiosphaeria</taxon>
    </lineage>
</organism>
<name>A0AAE0KA62_9PEZI</name>
<gene>
    <name evidence="2" type="ORF">B0T24DRAFT_248903</name>
</gene>
<dbReference type="EMBL" id="JAULSN010000004">
    <property type="protein sequence ID" value="KAK3372993.1"/>
    <property type="molecule type" value="Genomic_DNA"/>
</dbReference>
<sequence length="237" mass="25107">MACYGATAITLSLVGKSFHVMGAVASAAVAPPLAATRTPGAPSGRFRSVPGQKSEQPRLISPLGQWRGAAGVLGGLGPHARCDQVGFYLIIRSSDKMAWRPLALLGLARLPTYPRCLALDGSTATLRRPEWHAGCRLPGPPLPNPGRGPADLGCTRPMVPCLRLGPCRTSGPRWGDGQTEEKAKFFSSRSPGRAASMGMAGCVFLSYLCRRSPTNCQRGSCSLKDRPSSSPVFNLEY</sequence>
<reference evidence="2" key="1">
    <citation type="journal article" date="2023" name="Mol. Phylogenet. Evol.">
        <title>Genome-scale phylogeny and comparative genomics of the fungal order Sordariales.</title>
        <authorList>
            <person name="Hensen N."/>
            <person name="Bonometti L."/>
            <person name="Westerberg I."/>
            <person name="Brannstrom I.O."/>
            <person name="Guillou S."/>
            <person name="Cros-Aarteil S."/>
            <person name="Calhoun S."/>
            <person name="Haridas S."/>
            <person name="Kuo A."/>
            <person name="Mondo S."/>
            <person name="Pangilinan J."/>
            <person name="Riley R."/>
            <person name="LaButti K."/>
            <person name="Andreopoulos B."/>
            <person name="Lipzen A."/>
            <person name="Chen C."/>
            <person name="Yan M."/>
            <person name="Daum C."/>
            <person name="Ng V."/>
            <person name="Clum A."/>
            <person name="Steindorff A."/>
            <person name="Ohm R.A."/>
            <person name="Martin F."/>
            <person name="Silar P."/>
            <person name="Natvig D.O."/>
            <person name="Lalanne C."/>
            <person name="Gautier V."/>
            <person name="Ament-Velasquez S.L."/>
            <person name="Kruys A."/>
            <person name="Hutchinson M.I."/>
            <person name="Powell A.J."/>
            <person name="Barry K."/>
            <person name="Miller A.N."/>
            <person name="Grigoriev I.V."/>
            <person name="Debuchy R."/>
            <person name="Gladieux P."/>
            <person name="Hiltunen Thoren M."/>
            <person name="Johannesson H."/>
        </authorList>
    </citation>
    <scope>NUCLEOTIDE SEQUENCE</scope>
    <source>
        <strain evidence="2">CBS 958.72</strain>
    </source>
</reference>
<proteinExistence type="predicted"/>